<dbReference type="GO" id="GO:0008053">
    <property type="term" value="P:mitochondrial fusion"/>
    <property type="evidence" value="ECO:0007669"/>
    <property type="project" value="TreeGrafter"/>
</dbReference>
<evidence type="ECO:0000256" key="5">
    <source>
        <dbReference type="ARBA" id="ARBA00023136"/>
    </source>
</evidence>
<dbReference type="SUPFAM" id="SSF52540">
    <property type="entry name" value="P-loop containing nucleoside triphosphate hydrolases"/>
    <property type="match status" value="1"/>
</dbReference>
<dbReference type="InterPro" id="IPR027417">
    <property type="entry name" value="P-loop_NTPase"/>
</dbReference>
<organism evidence="7">
    <name type="scientific">uncultured Sulfurovum sp</name>
    <dbReference type="NCBI Taxonomy" id="269237"/>
    <lineage>
        <taxon>Bacteria</taxon>
        <taxon>Pseudomonadati</taxon>
        <taxon>Campylobacterota</taxon>
        <taxon>Epsilonproteobacteria</taxon>
        <taxon>Campylobacterales</taxon>
        <taxon>Sulfurovaceae</taxon>
        <taxon>Sulfurovum</taxon>
        <taxon>environmental samples</taxon>
    </lineage>
</organism>
<dbReference type="PANTHER" id="PTHR10465:SF0">
    <property type="entry name" value="SARCALUMENIN"/>
    <property type="match status" value="1"/>
</dbReference>
<gene>
    <name evidence="7" type="ORF">HELGO_WM24105</name>
</gene>
<proteinExistence type="predicted"/>
<evidence type="ECO:0000256" key="1">
    <source>
        <dbReference type="ARBA" id="ARBA00004370"/>
    </source>
</evidence>
<keyword evidence="2" id="KW-0547">Nucleotide-binding</keyword>
<name>A0A6S6TXF7_9BACT</name>
<dbReference type="Gene3D" id="3.40.50.300">
    <property type="entry name" value="P-loop containing nucleotide triphosphate hydrolases"/>
    <property type="match status" value="1"/>
</dbReference>
<evidence type="ECO:0000313" key="7">
    <source>
        <dbReference type="EMBL" id="CAA6824144.1"/>
    </source>
</evidence>
<dbReference type="GO" id="GO:0016020">
    <property type="term" value="C:membrane"/>
    <property type="evidence" value="ECO:0007669"/>
    <property type="project" value="UniProtKB-SubCell"/>
</dbReference>
<evidence type="ECO:0000259" key="6">
    <source>
        <dbReference type="Pfam" id="PF00350"/>
    </source>
</evidence>
<evidence type="ECO:0000256" key="3">
    <source>
        <dbReference type="ARBA" id="ARBA00022801"/>
    </source>
</evidence>
<dbReference type="InterPro" id="IPR045063">
    <property type="entry name" value="Dynamin_N"/>
</dbReference>
<dbReference type="CDD" id="cd09912">
    <property type="entry name" value="DLP_2"/>
    <property type="match status" value="1"/>
</dbReference>
<keyword evidence="4" id="KW-0342">GTP-binding</keyword>
<reference evidence="7" key="1">
    <citation type="submission" date="2020-01" db="EMBL/GenBank/DDBJ databases">
        <authorList>
            <person name="Meier V. D."/>
            <person name="Meier V D."/>
        </authorList>
    </citation>
    <scope>NUCLEOTIDE SEQUENCE</scope>
    <source>
        <strain evidence="7">HLG_WM_MAG_03</strain>
    </source>
</reference>
<keyword evidence="3" id="KW-0378">Hydrolase</keyword>
<dbReference type="PANTHER" id="PTHR10465">
    <property type="entry name" value="TRANSMEMBRANE GTPASE FZO1"/>
    <property type="match status" value="1"/>
</dbReference>
<accession>A0A6S6TXF7</accession>
<dbReference type="GO" id="GO:0003924">
    <property type="term" value="F:GTPase activity"/>
    <property type="evidence" value="ECO:0007669"/>
    <property type="project" value="InterPro"/>
</dbReference>
<dbReference type="EMBL" id="CACVAR010000365">
    <property type="protein sequence ID" value="CAA6824144.1"/>
    <property type="molecule type" value="Genomic_DNA"/>
</dbReference>
<sequence length="653" mass="75563">MSLVNKVITSLKVMEENYITHRDIENYKAHLELNELYISYDMAERLDNLSKRAHEPMKLAVSGLFSSGKSTFLNAMLSDDILPSGDLPITSKITYLRYGKEPQLKLTYSDGREELAGIDNIANYVNQQSVEMIQSIDHVTLYYPKDILKNIVFVDTPGFNSPNKMDDETTEDILKNVDGIIWLTMISNAGKKSEIDVLEKYFKEYNQKSICIVNHKDEIDDDDEVAEFIEELKEDNNFTRYFAEVIPISALQALESRQKNQDELMDKLVREFSGSLEDKLLSHIKDETILEAYQSIMKDDLVTFMQNHNKIKKSDKDENKALLVESNIEKVFEYIDKEIVPEASKTLSFSLKKEMSSINNDIGEHYQYLVNAIDELEVILSEFDSYQKIAIEELKDITKRQSKKIIREVENVVSTVANILSLGFTETNKEEFVADGEKTFFSDTPTGNYINYKVYIVNREYIENLIYEEDGAFSKASEGLDNSLNNLHETMTQKVFTIEETLSSEVSKWKEKYRDLQESNSDNIELQGIALESFDIICNEFENQAIYFYKDILLEIREIYNRLCSANSIYSIGINSAFHFNESEERPSIDNMIQNLNYYLNTDWIKSTINGEESFIDREIDAMKKVLSEISANKLSQAHITKEQWMKKKELLE</sequence>
<dbReference type="InterPro" id="IPR027094">
    <property type="entry name" value="Mitofusin_fam"/>
</dbReference>
<feature type="domain" description="Dynamin N-terminal" evidence="6">
    <location>
        <begin position="59"/>
        <end position="214"/>
    </location>
</feature>
<dbReference type="Pfam" id="PF00350">
    <property type="entry name" value="Dynamin_N"/>
    <property type="match status" value="1"/>
</dbReference>
<comment type="subcellular location">
    <subcellularLocation>
        <location evidence="1">Membrane</location>
    </subcellularLocation>
</comment>
<protein>
    <submittedName>
        <fullName evidence="7">Dynamin</fullName>
    </submittedName>
</protein>
<evidence type="ECO:0000256" key="2">
    <source>
        <dbReference type="ARBA" id="ARBA00022741"/>
    </source>
</evidence>
<evidence type="ECO:0000256" key="4">
    <source>
        <dbReference type="ARBA" id="ARBA00023134"/>
    </source>
</evidence>
<keyword evidence="5" id="KW-0472">Membrane</keyword>
<dbReference type="GO" id="GO:0005525">
    <property type="term" value="F:GTP binding"/>
    <property type="evidence" value="ECO:0007669"/>
    <property type="project" value="UniProtKB-KW"/>
</dbReference>
<dbReference type="AlphaFoldDB" id="A0A6S6TXF7"/>